<accession>R7RYY4</accession>
<dbReference type="Proteomes" id="UP000053927">
    <property type="component" value="Unassembled WGS sequence"/>
</dbReference>
<dbReference type="KEGG" id="shs:STEHIDRAFT_150725"/>
<reference evidence="3" key="1">
    <citation type="journal article" date="2012" name="Science">
        <title>The Paleozoic origin of enzymatic lignin decomposition reconstructed from 31 fungal genomes.</title>
        <authorList>
            <person name="Floudas D."/>
            <person name="Binder M."/>
            <person name="Riley R."/>
            <person name="Barry K."/>
            <person name="Blanchette R.A."/>
            <person name="Henrissat B."/>
            <person name="Martinez A.T."/>
            <person name="Otillar R."/>
            <person name="Spatafora J.W."/>
            <person name="Yadav J.S."/>
            <person name="Aerts A."/>
            <person name="Benoit I."/>
            <person name="Boyd A."/>
            <person name="Carlson A."/>
            <person name="Copeland A."/>
            <person name="Coutinho P.M."/>
            <person name="de Vries R.P."/>
            <person name="Ferreira P."/>
            <person name="Findley K."/>
            <person name="Foster B."/>
            <person name="Gaskell J."/>
            <person name="Glotzer D."/>
            <person name="Gorecki P."/>
            <person name="Heitman J."/>
            <person name="Hesse C."/>
            <person name="Hori C."/>
            <person name="Igarashi K."/>
            <person name="Jurgens J.A."/>
            <person name="Kallen N."/>
            <person name="Kersten P."/>
            <person name="Kohler A."/>
            <person name="Kuees U."/>
            <person name="Kumar T.K.A."/>
            <person name="Kuo A."/>
            <person name="LaButti K."/>
            <person name="Larrondo L.F."/>
            <person name="Lindquist E."/>
            <person name="Ling A."/>
            <person name="Lombard V."/>
            <person name="Lucas S."/>
            <person name="Lundell T."/>
            <person name="Martin R."/>
            <person name="McLaughlin D.J."/>
            <person name="Morgenstern I."/>
            <person name="Morin E."/>
            <person name="Murat C."/>
            <person name="Nagy L.G."/>
            <person name="Nolan M."/>
            <person name="Ohm R.A."/>
            <person name="Patyshakuliyeva A."/>
            <person name="Rokas A."/>
            <person name="Ruiz-Duenas F.J."/>
            <person name="Sabat G."/>
            <person name="Salamov A."/>
            <person name="Samejima M."/>
            <person name="Schmutz J."/>
            <person name="Slot J.C."/>
            <person name="St John F."/>
            <person name="Stenlid J."/>
            <person name="Sun H."/>
            <person name="Sun S."/>
            <person name="Syed K."/>
            <person name="Tsang A."/>
            <person name="Wiebenga A."/>
            <person name="Young D."/>
            <person name="Pisabarro A."/>
            <person name="Eastwood D.C."/>
            <person name="Martin F."/>
            <person name="Cullen D."/>
            <person name="Grigoriev I.V."/>
            <person name="Hibbett D.S."/>
        </authorList>
    </citation>
    <scope>NUCLEOTIDE SEQUENCE [LARGE SCALE GENOMIC DNA]</scope>
    <source>
        <strain evidence="3">FP-91666</strain>
    </source>
</reference>
<dbReference type="AlphaFoldDB" id="R7RYY4"/>
<name>R7RYY4_STEHR</name>
<dbReference type="GeneID" id="18800094"/>
<proteinExistence type="predicted"/>
<sequence length="68" mass="7977">MPRPRFLRQPKSHDLHRNPKCMPRGLYHRHSSDQWAYCPQEQMDALLQKDMTSGPEAHRSAGREHGDV</sequence>
<dbReference type="EMBL" id="JH687399">
    <property type="protein sequence ID" value="EIM80125.1"/>
    <property type="molecule type" value="Genomic_DNA"/>
</dbReference>
<keyword evidence="3" id="KW-1185">Reference proteome</keyword>
<protein>
    <submittedName>
        <fullName evidence="2">Uncharacterized protein</fullName>
    </submittedName>
</protein>
<evidence type="ECO:0000256" key="1">
    <source>
        <dbReference type="SAM" id="MobiDB-lite"/>
    </source>
</evidence>
<evidence type="ECO:0000313" key="3">
    <source>
        <dbReference type="Proteomes" id="UP000053927"/>
    </source>
</evidence>
<feature type="compositionally biased region" description="Basic residues" evidence="1">
    <location>
        <begin position="1"/>
        <end position="10"/>
    </location>
</feature>
<evidence type="ECO:0000313" key="2">
    <source>
        <dbReference type="EMBL" id="EIM80125.1"/>
    </source>
</evidence>
<organism evidence="2 3">
    <name type="scientific">Stereum hirsutum (strain FP-91666)</name>
    <name type="common">White-rot fungus</name>
    <dbReference type="NCBI Taxonomy" id="721885"/>
    <lineage>
        <taxon>Eukaryota</taxon>
        <taxon>Fungi</taxon>
        <taxon>Dikarya</taxon>
        <taxon>Basidiomycota</taxon>
        <taxon>Agaricomycotina</taxon>
        <taxon>Agaricomycetes</taxon>
        <taxon>Russulales</taxon>
        <taxon>Stereaceae</taxon>
        <taxon>Stereum</taxon>
    </lineage>
</organism>
<gene>
    <name evidence="2" type="ORF">STEHIDRAFT_150725</name>
</gene>
<feature type="region of interest" description="Disordered" evidence="1">
    <location>
        <begin position="1"/>
        <end position="20"/>
    </location>
</feature>
<dbReference type="RefSeq" id="XP_007310739.1">
    <property type="nucleotide sequence ID" value="XM_007310677.1"/>
</dbReference>